<dbReference type="InterPro" id="IPR037165">
    <property type="entry name" value="AldOxase/xan_DH_Mopterin-bd_sf"/>
</dbReference>
<organism evidence="5 6">
    <name type="scientific">Streptomyces marispadix</name>
    <dbReference type="NCBI Taxonomy" id="2922868"/>
    <lineage>
        <taxon>Bacteria</taxon>
        <taxon>Bacillati</taxon>
        <taxon>Actinomycetota</taxon>
        <taxon>Actinomycetes</taxon>
        <taxon>Kitasatosporales</taxon>
        <taxon>Streptomycetaceae</taxon>
        <taxon>Streptomyces</taxon>
    </lineage>
</organism>
<dbReference type="SUPFAM" id="SSF56003">
    <property type="entry name" value="Molybdenum cofactor-binding domain"/>
    <property type="match status" value="1"/>
</dbReference>
<dbReference type="SUPFAM" id="SSF54665">
    <property type="entry name" value="CO dehydrogenase molybdoprotein N-domain-like"/>
    <property type="match status" value="1"/>
</dbReference>
<dbReference type="PANTHER" id="PTHR11908">
    <property type="entry name" value="XANTHINE DEHYDROGENASE"/>
    <property type="match status" value="1"/>
</dbReference>
<name>A0ABS9T5C1_9ACTN</name>
<dbReference type="InterPro" id="IPR016208">
    <property type="entry name" value="Ald_Oxase/xanthine_DH-like"/>
</dbReference>
<dbReference type="InterPro" id="IPR008274">
    <property type="entry name" value="AldOxase/xan_DH_MoCoBD1"/>
</dbReference>
<evidence type="ECO:0000259" key="4">
    <source>
        <dbReference type="SMART" id="SM01008"/>
    </source>
</evidence>
<reference evidence="5" key="2">
    <citation type="journal article" date="2023" name="Int. J. Syst. Evol. Microbiol.">
        <title>Streptomyces marispadix sp. nov., isolated from marine beach sediment of the Northern Coast of Portugal.</title>
        <authorList>
            <person name="dos Santos J.D.N."/>
            <person name="Vitorino I.R."/>
            <person name="Kallscheuer N."/>
            <person name="Srivastava A."/>
            <person name="Krautwurst S."/>
            <person name="Marz M."/>
            <person name="Jogler C."/>
            <person name="Lobo Da Cunha A."/>
            <person name="Catita J."/>
            <person name="Goncalves H."/>
            <person name="Gonzalez I."/>
            <person name="Reyes F."/>
            <person name="Lage O.M."/>
        </authorList>
    </citation>
    <scope>NUCLEOTIDE SEQUENCE</scope>
    <source>
        <strain evidence="5">M600PL45_2</strain>
    </source>
</reference>
<dbReference type="Proteomes" id="UP001166784">
    <property type="component" value="Unassembled WGS sequence"/>
</dbReference>
<evidence type="ECO:0000256" key="2">
    <source>
        <dbReference type="ARBA" id="ARBA00023002"/>
    </source>
</evidence>
<proteinExistence type="predicted"/>
<dbReference type="Pfam" id="PF20256">
    <property type="entry name" value="MoCoBD_2"/>
    <property type="match status" value="2"/>
</dbReference>
<gene>
    <name evidence="5" type="ORF">MMA15_25900</name>
</gene>
<dbReference type="SMART" id="SM01008">
    <property type="entry name" value="Ald_Xan_dh_C"/>
    <property type="match status" value="1"/>
</dbReference>
<sequence length="726" mass="77476">MSRTNARGSEGATRTAEPSHPLKPLDVRSVGTSPQRLDGPEKVTGTARYAWEHPLSAPLYAHPLQAAVARGRVVVMDTGQAEALDGVLAVLTPYNAPRLADTDDPELAVLQSEEVAFRGQFIGAVVAETPEIARHAAGLVDVAYEQQPHDTELRADRPDLYRPEVVNPTYETDTEDGDVEAALAAAPVSVDVTYSTPMEHNNPMEPHTCVAVWEASEDDGAGPQLTLYDSTQGAHRVRETLAPLFELAPESVRVISPHVGGGFGSKGMPHAHNVLAVLAAKVSGGRPVKLALTRQQMFSLAGYRTPTVQRLRLGADTGGRLTALSHDVVEQTARFKEFAEQTGVASRMMYAAGNRGTSHRLAALDVPVPSWMRAPGEAPGMFAAEAAMDELALACGIDPIELRVRNEPETDPETGRPWSGRHLVRCLRTGAERFGWDRRAEPGTRREGDWLIGLGVASSTYPAYAFPGSVAEVERRTNGDGGPDGYAVRIGAADIGTGTWTVLTQIAADALNCPFEEVHLEIGDTGLPMGTVAGGSSGVSSWGSTVVAASRAFREEHGDDPVPGARTRAEMPSDPELRNYSAHSFGAQFAEVRVHADTGEVRVPRMLGVFSTGRIINPRTARSQFIGGMVMGMSMALFEESVLDHGTGHVVNHDFAQYHIPTCADVLDVDAVWLDEPDPHANPMGSKGIGEIGIVGAPAAVVNAVHNATGIRVRDLPVTPDKLLRS</sequence>
<dbReference type="Gene3D" id="3.30.365.10">
    <property type="entry name" value="Aldehyde oxidase/xanthine dehydrogenase, molybdopterin binding domain"/>
    <property type="match status" value="4"/>
</dbReference>
<dbReference type="PANTHER" id="PTHR11908:SF132">
    <property type="entry name" value="ALDEHYDE OXIDASE 1-RELATED"/>
    <property type="match status" value="1"/>
</dbReference>
<dbReference type="Gene3D" id="3.90.1170.50">
    <property type="entry name" value="Aldehyde oxidase/xanthine dehydrogenase, a/b hammerhead"/>
    <property type="match status" value="1"/>
</dbReference>
<feature type="domain" description="Aldehyde oxidase/xanthine dehydrogenase a/b hammerhead" evidence="4">
    <location>
        <begin position="44"/>
        <end position="148"/>
    </location>
</feature>
<evidence type="ECO:0000313" key="6">
    <source>
        <dbReference type="Proteomes" id="UP001166784"/>
    </source>
</evidence>
<comment type="caution">
    <text evidence="5">The sequence shown here is derived from an EMBL/GenBank/DDBJ whole genome shotgun (WGS) entry which is preliminary data.</text>
</comment>
<dbReference type="Pfam" id="PF01315">
    <property type="entry name" value="Ald_Xan_dh_C"/>
    <property type="match status" value="1"/>
</dbReference>
<dbReference type="InterPro" id="IPR000674">
    <property type="entry name" value="Ald_Oxase/Xan_DH_a/b"/>
</dbReference>
<dbReference type="InterPro" id="IPR036856">
    <property type="entry name" value="Ald_Oxase/Xan_DH_a/b_sf"/>
</dbReference>
<evidence type="ECO:0000313" key="5">
    <source>
        <dbReference type="EMBL" id="MCH6163705.1"/>
    </source>
</evidence>
<reference evidence="5" key="1">
    <citation type="submission" date="2022-03" db="EMBL/GenBank/DDBJ databases">
        <authorList>
            <person name="Santos J.D.N."/>
            <person name="Kallscheuer N."/>
            <person name="Jogler C."/>
            <person name="Lage O.M."/>
        </authorList>
    </citation>
    <scope>NUCLEOTIDE SEQUENCE</scope>
    <source>
        <strain evidence="5">M600PL45_2</strain>
    </source>
</reference>
<feature type="region of interest" description="Disordered" evidence="3">
    <location>
        <begin position="1"/>
        <end position="42"/>
    </location>
</feature>
<evidence type="ECO:0000256" key="1">
    <source>
        <dbReference type="ARBA" id="ARBA00022505"/>
    </source>
</evidence>
<keyword evidence="6" id="KW-1185">Reference proteome</keyword>
<protein>
    <submittedName>
        <fullName evidence="5">Xanthine dehydrogenase family protein molybdopterin-binding subunit</fullName>
    </submittedName>
</protein>
<dbReference type="InterPro" id="IPR046867">
    <property type="entry name" value="AldOxase/xan_DH_MoCoBD2"/>
</dbReference>
<keyword evidence="2" id="KW-0560">Oxidoreductase</keyword>
<evidence type="ECO:0000256" key="3">
    <source>
        <dbReference type="SAM" id="MobiDB-lite"/>
    </source>
</evidence>
<dbReference type="Pfam" id="PF02738">
    <property type="entry name" value="MoCoBD_1"/>
    <property type="match status" value="1"/>
</dbReference>
<keyword evidence="1" id="KW-0500">Molybdenum</keyword>
<accession>A0ABS9T5C1</accession>
<dbReference type="EMBL" id="JAKWJU010000002">
    <property type="protein sequence ID" value="MCH6163705.1"/>
    <property type="molecule type" value="Genomic_DNA"/>
</dbReference>